<gene>
    <name evidence="2" type="ORF">EV200_101760</name>
    <name evidence="1" type="ORF">GCM10011413_03110</name>
</gene>
<evidence type="ECO:0000313" key="3">
    <source>
        <dbReference type="Proteomes" id="UP000295684"/>
    </source>
</evidence>
<reference evidence="2 3" key="3">
    <citation type="submission" date="2019-03" db="EMBL/GenBank/DDBJ databases">
        <title>Genomic Encyclopedia of Type Strains, Phase IV (KMG-IV): sequencing the most valuable type-strain genomes for metagenomic binning, comparative biology and taxonomic classification.</title>
        <authorList>
            <person name="Goeker M."/>
        </authorList>
    </citation>
    <scope>NUCLEOTIDE SEQUENCE [LARGE SCALE GENOMIC DNA]</scope>
    <source>
        <strain evidence="2 3">DSM 103236</strain>
    </source>
</reference>
<dbReference type="EMBL" id="SLWO01000001">
    <property type="protein sequence ID" value="TCO31310.1"/>
    <property type="molecule type" value="Genomic_DNA"/>
</dbReference>
<dbReference type="EMBL" id="BMJO01000001">
    <property type="protein sequence ID" value="GGE40655.1"/>
    <property type="molecule type" value="Genomic_DNA"/>
</dbReference>
<dbReference type="OrthoDB" id="772959at2"/>
<organism evidence="2 3">
    <name type="scientific">Pedobacter psychrotolerans</name>
    <dbReference type="NCBI Taxonomy" id="1843235"/>
    <lineage>
        <taxon>Bacteria</taxon>
        <taxon>Pseudomonadati</taxon>
        <taxon>Bacteroidota</taxon>
        <taxon>Sphingobacteriia</taxon>
        <taxon>Sphingobacteriales</taxon>
        <taxon>Sphingobacteriaceae</taxon>
        <taxon>Pedobacter</taxon>
    </lineage>
</organism>
<dbReference type="AlphaFoldDB" id="A0A4R2HMD2"/>
<protein>
    <submittedName>
        <fullName evidence="2">Uncharacterized protein</fullName>
    </submittedName>
</protein>
<comment type="caution">
    <text evidence="2">The sequence shown here is derived from an EMBL/GenBank/DDBJ whole genome shotgun (WGS) entry which is preliminary data.</text>
</comment>
<name>A0A4R2HMD2_9SPHI</name>
<dbReference type="Proteomes" id="UP000295684">
    <property type="component" value="Unassembled WGS sequence"/>
</dbReference>
<evidence type="ECO:0000313" key="4">
    <source>
        <dbReference type="Proteomes" id="UP000622648"/>
    </source>
</evidence>
<accession>A0A4R2HMD2</accession>
<dbReference type="RefSeq" id="WP_132529439.1">
    <property type="nucleotide sequence ID" value="NZ_BMJO01000001.1"/>
</dbReference>
<reference evidence="4" key="2">
    <citation type="journal article" date="2019" name="Int. J. Syst. Evol. Microbiol.">
        <title>The Global Catalogue of Microorganisms (GCM) 10K type strain sequencing project: providing services to taxonomists for standard genome sequencing and annotation.</title>
        <authorList>
            <consortium name="The Broad Institute Genomics Platform"/>
            <consortium name="The Broad Institute Genome Sequencing Center for Infectious Disease"/>
            <person name="Wu L."/>
            <person name="Ma J."/>
        </authorList>
    </citation>
    <scope>NUCLEOTIDE SEQUENCE [LARGE SCALE GENOMIC DNA]</scope>
    <source>
        <strain evidence="4">CGMCC 1.15644</strain>
    </source>
</reference>
<keyword evidence="4" id="KW-1185">Reference proteome</keyword>
<evidence type="ECO:0000313" key="1">
    <source>
        <dbReference type="EMBL" id="GGE40655.1"/>
    </source>
</evidence>
<reference evidence="1" key="4">
    <citation type="submission" date="2024-05" db="EMBL/GenBank/DDBJ databases">
        <authorList>
            <person name="Sun Q."/>
            <person name="Zhou Y."/>
        </authorList>
    </citation>
    <scope>NUCLEOTIDE SEQUENCE</scope>
    <source>
        <strain evidence="1">CGMCC 1.15644</strain>
    </source>
</reference>
<sequence length="451" mass="51930">MKKESLSLETHQKIISAAELLLKREQGKEVSLVDAMVWMTEIASSENLDRVTDIYIYEEGYSDTEKALKHTILHAITSIVAFEYQERNINYLKNLILSDHSKLSERALEYFLKIGCYHEKFKDAVLAFVETNLFAFSENQLNISAFYLLKLYKEEKRVTGLFHQIRILNDKKYRNKEGVPIESENVDEALKEIRIGKVFSEILKGNPADNITFSKYVYQEEFFEGLRLYKKYKHSATPDQLDTFVNILTILADEMANFTHALAKNAMDAGFYLSNFDHQYQFNPEIRKQLQELIDLLNAKKGKAKDIANLCSAKAKISCSVPDLLKKEEIGEDMLQMAKSFENVASHVSIAIKLYESIMNDFQSESSRLSSGLFPEIAYIDSRPEREIEIFEMASAAHQKLISQNNKQNTSPVVKKEDLVSTFQSSKGEIKNTLTKTYNVFFARIKRLFKN</sequence>
<evidence type="ECO:0000313" key="2">
    <source>
        <dbReference type="EMBL" id="TCO31310.1"/>
    </source>
</evidence>
<reference evidence="1" key="1">
    <citation type="journal article" date="2014" name="Int. J. Syst. Evol. Microbiol.">
        <title>Complete genome of a new Firmicutes species belonging to the dominant human colonic microbiota ('Ruminococcus bicirculans') reveals two chromosomes and a selective capacity to utilize plant glucans.</title>
        <authorList>
            <consortium name="NISC Comparative Sequencing Program"/>
            <person name="Wegmann U."/>
            <person name="Louis P."/>
            <person name="Goesmann A."/>
            <person name="Henrissat B."/>
            <person name="Duncan S.H."/>
            <person name="Flint H.J."/>
        </authorList>
    </citation>
    <scope>NUCLEOTIDE SEQUENCE</scope>
    <source>
        <strain evidence="1">CGMCC 1.15644</strain>
    </source>
</reference>
<dbReference type="Proteomes" id="UP000622648">
    <property type="component" value="Unassembled WGS sequence"/>
</dbReference>
<proteinExistence type="predicted"/>